<dbReference type="Gene3D" id="2.70.50.80">
    <property type="match status" value="1"/>
</dbReference>
<dbReference type="InterPro" id="IPR041086">
    <property type="entry name" value="YBD"/>
</dbReference>
<sequence length="373" mass="43893">MTCVRTLFIINEEEDDEIWPPEVEVALREALLLYPSGKRKIKQNGKIFGRNSLISMYIERKCGKTRTNNQIASHLQVLMLRRATKLEKLKKHVVTKCLIAPEVFRNELLGLTDFGAVKFLQLKENHNTERYFTDTITFLSNIFDILSYRRVSGEKLAFLAVLIYTHEPNEYTNLIYSNTISRGFTCITDSIIPEIKLSEIQHNFGKDLIDLYQRSPKSAFYCVKSWNNFYYPKSDHAEVIWDSIFYSKYLLDIKDESTCYLMGQPIYTGFVEHMAVDQIVLGSEKYYIYRARSDKNYFIQNKYSKRLYAGFYLKMMKHFVDKNDVETIRVITRNQARLIVLTDMNTQEVLLVLACINDYMPDFTGYQYFRIVL</sequence>
<keyword evidence="3" id="KW-0238">DNA-binding</keyword>
<dbReference type="GO" id="GO:0005667">
    <property type="term" value="C:transcription regulator complex"/>
    <property type="evidence" value="ECO:0007669"/>
    <property type="project" value="TreeGrafter"/>
</dbReference>
<keyword evidence="5" id="KW-0539">Nucleus</keyword>
<dbReference type="Pfam" id="PF01285">
    <property type="entry name" value="TEA"/>
    <property type="match status" value="1"/>
</dbReference>
<dbReference type="GO" id="GO:0000978">
    <property type="term" value="F:RNA polymerase II cis-regulatory region sequence-specific DNA binding"/>
    <property type="evidence" value="ECO:0007669"/>
    <property type="project" value="TreeGrafter"/>
</dbReference>
<evidence type="ECO:0000313" key="8">
    <source>
        <dbReference type="Proteomes" id="UP000887540"/>
    </source>
</evidence>
<evidence type="ECO:0000256" key="6">
    <source>
        <dbReference type="PROSITE-ProRule" id="PRU00505"/>
    </source>
</evidence>
<keyword evidence="8" id="KW-1185">Reference proteome</keyword>
<evidence type="ECO:0000256" key="1">
    <source>
        <dbReference type="ARBA" id="ARBA00004123"/>
    </source>
</evidence>
<organism evidence="8 9">
    <name type="scientific">Acrobeloides nanus</name>
    <dbReference type="NCBI Taxonomy" id="290746"/>
    <lineage>
        <taxon>Eukaryota</taxon>
        <taxon>Metazoa</taxon>
        <taxon>Ecdysozoa</taxon>
        <taxon>Nematoda</taxon>
        <taxon>Chromadorea</taxon>
        <taxon>Rhabditida</taxon>
        <taxon>Tylenchina</taxon>
        <taxon>Cephalobomorpha</taxon>
        <taxon>Cephaloboidea</taxon>
        <taxon>Cephalobidae</taxon>
        <taxon>Acrobeloides</taxon>
    </lineage>
</organism>
<evidence type="ECO:0000259" key="7">
    <source>
        <dbReference type="PROSITE" id="PS51088"/>
    </source>
</evidence>
<accession>A0A914EPV9</accession>
<reference evidence="9" key="1">
    <citation type="submission" date="2022-11" db="UniProtKB">
        <authorList>
            <consortium name="WormBaseParasite"/>
        </authorList>
    </citation>
    <scope>IDENTIFICATION</scope>
</reference>
<dbReference type="SMART" id="SM00426">
    <property type="entry name" value="TEA"/>
    <property type="match status" value="1"/>
</dbReference>
<name>A0A914EPV9_9BILA</name>
<dbReference type="GO" id="GO:0000981">
    <property type="term" value="F:DNA-binding transcription factor activity, RNA polymerase II-specific"/>
    <property type="evidence" value="ECO:0007669"/>
    <property type="project" value="TreeGrafter"/>
</dbReference>
<keyword evidence="2" id="KW-0805">Transcription regulation</keyword>
<protein>
    <submittedName>
        <fullName evidence="9">TEA domain-containing protein</fullName>
    </submittedName>
</protein>
<evidence type="ECO:0000313" key="9">
    <source>
        <dbReference type="WBParaSite" id="ACRNAN_scaffold93.g18892.t2"/>
    </source>
</evidence>
<dbReference type="Gene3D" id="6.10.20.40">
    <property type="entry name" value="TEA/ATTS domain"/>
    <property type="match status" value="1"/>
</dbReference>
<dbReference type="Pfam" id="PF17725">
    <property type="entry name" value="YBD"/>
    <property type="match status" value="1"/>
</dbReference>
<keyword evidence="4" id="KW-0804">Transcription</keyword>
<evidence type="ECO:0000256" key="4">
    <source>
        <dbReference type="ARBA" id="ARBA00023163"/>
    </source>
</evidence>
<dbReference type="GO" id="GO:0005634">
    <property type="term" value="C:nucleus"/>
    <property type="evidence" value="ECO:0007669"/>
    <property type="project" value="UniProtKB-SubCell"/>
</dbReference>
<feature type="domain" description="TEA" evidence="7">
    <location>
        <begin position="12"/>
        <end position="85"/>
    </location>
</feature>
<dbReference type="InterPro" id="IPR038096">
    <property type="entry name" value="TEA/ATTS_sf"/>
</dbReference>
<dbReference type="InterPro" id="IPR000818">
    <property type="entry name" value="TEA/ATTS_dom"/>
</dbReference>
<dbReference type="PROSITE" id="PS51088">
    <property type="entry name" value="TEA_2"/>
    <property type="match status" value="1"/>
</dbReference>
<dbReference type="Proteomes" id="UP000887540">
    <property type="component" value="Unplaced"/>
</dbReference>
<dbReference type="PRINTS" id="PR00065">
    <property type="entry name" value="TEADOMAIN"/>
</dbReference>
<evidence type="ECO:0000256" key="5">
    <source>
        <dbReference type="ARBA" id="ARBA00023242"/>
    </source>
</evidence>
<evidence type="ECO:0000256" key="2">
    <source>
        <dbReference type="ARBA" id="ARBA00023015"/>
    </source>
</evidence>
<proteinExistence type="predicted"/>
<evidence type="ECO:0000256" key="3">
    <source>
        <dbReference type="ARBA" id="ARBA00023125"/>
    </source>
</evidence>
<dbReference type="WBParaSite" id="ACRNAN_scaffold93.g18892.t2">
    <property type="protein sequence ID" value="ACRNAN_scaffold93.g18892.t2"/>
    <property type="gene ID" value="ACRNAN_scaffold93.g18892"/>
</dbReference>
<dbReference type="PANTHER" id="PTHR11834:SF0">
    <property type="entry name" value="PROTEIN SCALLOPED"/>
    <property type="match status" value="1"/>
</dbReference>
<dbReference type="InterPro" id="IPR050937">
    <property type="entry name" value="TEC1_TEAD_TF"/>
</dbReference>
<dbReference type="PANTHER" id="PTHR11834">
    <property type="entry name" value="TRANSCRIPTIONAL ENHANCER FACTOR TEF RELATED"/>
    <property type="match status" value="1"/>
</dbReference>
<dbReference type="AlphaFoldDB" id="A0A914EPV9"/>
<feature type="DNA-binding region" description="TEA" evidence="6">
    <location>
        <begin position="12"/>
        <end position="85"/>
    </location>
</feature>
<comment type="subcellular location">
    <subcellularLocation>
        <location evidence="1">Nucleus</location>
    </subcellularLocation>
</comment>